<dbReference type="Proteomes" id="UP000051017">
    <property type="component" value="Unassembled WGS sequence"/>
</dbReference>
<evidence type="ECO:0000259" key="1">
    <source>
        <dbReference type="Pfam" id="PF22802"/>
    </source>
</evidence>
<evidence type="ECO:0000313" key="2">
    <source>
        <dbReference type="EMBL" id="KRO48810.1"/>
    </source>
</evidence>
<gene>
    <name evidence="2" type="ORF">ABR75_08445</name>
</gene>
<protein>
    <recommendedName>
        <fullName evidence="1">RsiG-like domain-containing protein</fullName>
    </recommendedName>
</protein>
<dbReference type="InterPro" id="IPR055209">
    <property type="entry name" value="RsiG-like_dom"/>
</dbReference>
<comment type="caution">
    <text evidence="2">The sequence shown here is derived from an EMBL/GenBank/DDBJ whole genome shotgun (WGS) entry which is preliminary data.</text>
</comment>
<accession>A0A0R2QLP8</accession>
<reference evidence="2 3" key="1">
    <citation type="submission" date="2015-10" db="EMBL/GenBank/DDBJ databases">
        <title>Metagenome-Assembled Genomes uncover a global brackish microbiome.</title>
        <authorList>
            <person name="Hugerth L.W."/>
            <person name="Larsson J."/>
            <person name="Alneberg J."/>
            <person name="Lindh M.V."/>
            <person name="Legrand C."/>
            <person name="Pinhassi J."/>
            <person name="Andersson A.F."/>
        </authorList>
    </citation>
    <scope>NUCLEOTIDE SEQUENCE [LARGE SCALE GENOMIC DNA]</scope>
    <source>
        <strain evidence="2">BACL6 MAG-120924-bin43</strain>
    </source>
</reference>
<name>A0A0R2QLP8_9ACTN</name>
<sequence length="158" mass="17654">MFDQLSLDELRAKRAEMQHQEDAISFVRRLAQGRLDIARDELRRRIDNEPLLDVATNLAGVFGQEHGGGSARPPRETIISGDHPLVLELEHLCEDLGFGSIRTLDETSLRTAIDELAKFELLRSSERRSLFDTIDALTAALVKRYKSGGANVDALLND</sequence>
<dbReference type="InterPro" id="IPR049575">
    <property type="entry name" value="RsiG-like"/>
</dbReference>
<dbReference type="AlphaFoldDB" id="A0A0R2QLP8"/>
<proteinExistence type="predicted"/>
<evidence type="ECO:0000313" key="3">
    <source>
        <dbReference type="Proteomes" id="UP000051017"/>
    </source>
</evidence>
<feature type="domain" description="RsiG-like" evidence="1">
    <location>
        <begin position="3"/>
        <end position="50"/>
    </location>
</feature>
<dbReference type="Pfam" id="PF22802">
    <property type="entry name" value="RsiG"/>
    <property type="match status" value="1"/>
</dbReference>
<dbReference type="CDD" id="cd21107">
    <property type="entry name" value="RsiG"/>
    <property type="match status" value="1"/>
</dbReference>
<organism evidence="2 3">
    <name type="scientific">Acidimicrobiia bacterium BACL6 MAG-120924-bin43</name>
    <dbReference type="NCBI Taxonomy" id="1655583"/>
    <lineage>
        <taxon>Bacteria</taxon>
        <taxon>Bacillati</taxon>
        <taxon>Actinomycetota</taxon>
        <taxon>Acidimicrobiia</taxon>
        <taxon>acIV cluster</taxon>
    </lineage>
</organism>
<dbReference type="EMBL" id="LIBJ01000060">
    <property type="protein sequence ID" value="KRO48810.1"/>
    <property type="molecule type" value="Genomic_DNA"/>
</dbReference>